<keyword evidence="3" id="KW-1185">Reference proteome</keyword>
<dbReference type="OrthoDB" id="5022951at2759"/>
<feature type="region of interest" description="Disordered" evidence="1">
    <location>
        <begin position="1"/>
        <end position="39"/>
    </location>
</feature>
<evidence type="ECO:0000313" key="3">
    <source>
        <dbReference type="Proteomes" id="UP000736672"/>
    </source>
</evidence>
<comment type="caution">
    <text evidence="2">The sequence shown here is derived from an EMBL/GenBank/DDBJ whole genome shotgun (WGS) entry which is preliminary data.</text>
</comment>
<name>A0A9P9GSA2_FUSSL</name>
<accession>A0A9P9GSA2</accession>
<evidence type="ECO:0000256" key="1">
    <source>
        <dbReference type="SAM" id="MobiDB-lite"/>
    </source>
</evidence>
<dbReference type="Proteomes" id="UP000736672">
    <property type="component" value="Unassembled WGS sequence"/>
</dbReference>
<proteinExistence type="predicted"/>
<protein>
    <submittedName>
        <fullName evidence="2">Uncharacterized protein</fullName>
    </submittedName>
</protein>
<gene>
    <name evidence="2" type="ORF">B0J15DRAFT_564517</name>
</gene>
<reference evidence="2" key="1">
    <citation type="journal article" date="2021" name="Nat. Commun.">
        <title>Genetic determinants of endophytism in the Arabidopsis root mycobiome.</title>
        <authorList>
            <person name="Mesny F."/>
            <person name="Miyauchi S."/>
            <person name="Thiergart T."/>
            <person name="Pickel B."/>
            <person name="Atanasova L."/>
            <person name="Karlsson M."/>
            <person name="Huettel B."/>
            <person name="Barry K.W."/>
            <person name="Haridas S."/>
            <person name="Chen C."/>
            <person name="Bauer D."/>
            <person name="Andreopoulos W."/>
            <person name="Pangilinan J."/>
            <person name="LaButti K."/>
            <person name="Riley R."/>
            <person name="Lipzen A."/>
            <person name="Clum A."/>
            <person name="Drula E."/>
            <person name="Henrissat B."/>
            <person name="Kohler A."/>
            <person name="Grigoriev I.V."/>
            <person name="Martin F.M."/>
            <person name="Hacquard S."/>
        </authorList>
    </citation>
    <scope>NUCLEOTIDE SEQUENCE</scope>
    <source>
        <strain evidence="2">FSSC 5 MPI-SDFR-AT-0091</strain>
    </source>
</reference>
<evidence type="ECO:0000313" key="2">
    <source>
        <dbReference type="EMBL" id="KAH7244758.1"/>
    </source>
</evidence>
<sequence length="323" mass="36833">MAPSVETTPRSRSGSPEIRTNPNSPTRYAPQRTRSTASIQKHTKRFQIFQKLPLEVQDLVWREALGLDSPTVHGVTVRRSTIGDTGVHMVADLLWNSNTGARRTPIYPARDALSLVCRRSKVAGEREPRTWEATEPYLLHSDRFWVPTQQVDLWRDLFVLSNQLQGDIKQADKIPKAQYIGVTWEGMWDLHVVEKLEKVVDLFPDVNTIYVVVPAASTVHPHLEEWSGEALPVLNAYERGCRARVIDETNREFSCDDMVYKEIPLEALSSMAGLQQPLSYINDFNANLDVRCQETVEDGGVFRRPAIRAMSWEMAHRVRARFP</sequence>
<dbReference type="AlphaFoldDB" id="A0A9P9GSA2"/>
<dbReference type="EMBL" id="JAGTJS010000017">
    <property type="protein sequence ID" value="KAH7244758.1"/>
    <property type="molecule type" value="Genomic_DNA"/>
</dbReference>
<organism evidence="2 3">
    <name type="scientific">Fusarium solani</name>
    <name type="common">Filamentous fungus</name>
    <dbReference type="NCBI Taxonomy" id="169388"/>
    <lineage>
        <taxon>Eukaryota</taxon>
        <taxon>Fungi</taxon>
        <taxon>Dikarya</taxon>
        <taxon>Ascomycota</taxon>
        <taxon>Pezizomycotina</taxon>
        <taxon>Sordariomycetes</taxon>
        <taxon>Hypocreomycetidae</taxon>
        <taxon>Hypocreales</taxon>
        <taxon>Nectriaceae</taxon>
        <taxon>Fusarium</taxon>
        <taxon>Fusarium solani species complex</taxon>
    </lineage>
</organism>